<gene>
    <name evidence="1" type="ORF">TNIN_288821</name>
</gene>
<sequence length="67" mass="7831">MCQEGKMMCIKRMPKELRSIAGAKELHLDNFWKDLEKDHTFIPLMKTDPGLVVPESMTQKRNQKKLS</sequence>
<proteinExistence type="predicted"/>
<evidence type="ECO:0000313" key="2">
    <source>
        <dbReference type="Proteomes" id="UP000886998"/>
    </source>
</evidence>
<dbReference type="AlphaFoldDB" id="A0A8X7BRQ6"/>
<name>A0A8X7BRQ6_9ARAC</name>
<dbReference type="OrthoDB" id="364892at2759"/>
<comment type="caution">
    <text evidence="1">The sequence shown here is derived from an EMBL/GenBank/DDBJ whole genome shotgun (WGS) entry which is preliminary data.</text>
</comment>
<dbReference type="Proteomes" id="UP000886998">
    <property type="component" value="Unassembled WGS sequence"/>
</dbReference>
<organism evidence="1 2">
    <name type="scientific">Trichonephila inaurata madagascariensis</name>
    <dbReference type="NCBI Taxonomy" id="2747483"/>
    <lineage>
        <taxon>Eukaryota</taxon>
        <taxon>Metazoa</taxon>
        <taxon>Ecdysozoa</taxon>
        <taxon>Arthropoda</taxon>
        <taxon>Chelicerata</taxon>
        <taxon>Arachnida</taxon>
        <taxon>Araneae</taxon>
        <taxon>Araneomorphae</taxon>
        <taxon>Entelegynae</taxon>
        <taxon>Araneoidea</taxon>
        <taxon>Nephilidae</taxon>
        <taxon>Trichonephila</taxon>
        <taxon>Trichonephila inaurata</taxon>
    </lineage>
</organism>
<reference evidence="1" key="1">
    <citation type="submission" date="2020-08" db="EMBL/GenBank/DDBJ databases">
        <title>Multicomponent nature underlies the extraordinary mechanical properties of spider dragline silk.</title>
        <authorList>
            <person name="Kono N."/>
            <person name="Nakamura H."/>
            <person name="Mori M."/>
            <person name="Yoshida Y."/>
            <person name="Ohtoshi R."/>
            <person name="Malay A.D."/>
            <person name="Moran D.A.P."/>
            <person name="Tomita M."/>
            <person name="Numata K."/>
            <person name="Arakawa K."/>
        </authorList>
    </citation>
    <scope>NUCLEOTIDE SEQUENCE</scope>
</reference>
<evidence type="ECO:0000313" key="1">
    <source>
        <dbReference type="EMBL" id="GFY40187.1"/>
    </source>
</evidence>
<keyword evidence="2" id="KW-1185">Reference proteome</keyword>
<dbReference type="EMBL" id="BMAV01001753">
    <property type="protein sequence ID" value="GFY40187.1"/>
    <property type="molecule type" value="Genomic_DNA"/>
</dbReference>
<protein>
    <submittedName>
        <fullName evidence="1">Uncharacterized protein</fullName>
    </submittedName>
</protein>
<accession>A0A8X7BRQ6</accession>